<sequence length="601" mass="62460">MSAIEALYIFDEHNTPLLEHTYTGRPPPGSTVLPLYLAHTSPRPSLIYLPSTNPPTLLYSIIQDQLLFLAPCSRDTEPLQVLEFLHRVADVLEDFLGAPLLASKIESNYDVVAQLLGEMVDGGVIANTEPNALRDVVEAPSSMRNLLGAVGLPGTTPSSLNPSTTPFSLSSRGPSLSISGRTSPTPAQTISPVPWRRANVRHTSNELYVDIIETLSVTIAPSGRPLAALANGSIAFTAKVSGIPDLLLHIACPGGINNTLSLPVFHPCVRLNRWRDRPGELSFVPPDGRFVLAGYEVDLLGPRALDAFSTDAKAAAAPKLNIPATAAIATSLGPTGVDFEVRLTLNARFAGKPKKGSQSGSGIGSGSAGSSSISRQAGGLSAVGMGIGGAGFGVSSSSSKGTSSSPTIEELVVHVPLPAGVKNVADLRVVKGGGDAGYAPGDRSIEWRLSSREIAALMALDRGAGQGVLATLRGTVVGDVDEGNTEGGPVRLGGEQRWEYDEGPASPASSLAPAEPNSNSKRGFGDEGIAAADARRVKANKVLMPSCVTVSFSVKGWLASGVRVESLSIDAKRSKGIGAGVQPYKGVKYVCVSRKGVEGRC</sequence>
<dbReference type="Gene3D" id="3.30.450.60">
    <property type="match status" value="1"/>
</dbReference>
<dbReference type="InterPro" id="IPR036168">
    <property type="entry name" value="AP2_Mu_C_sf"/>
</dbReference>
<feature type="compositionally biased region" description="Low complexity" evidence="4">
    <location>
        <begin position="154"/>
        <end position="181"/>
    </location>
</feature>
<feature type="compositionally biased region" description="Polar residues" evidence="4">
    <location>
        <begin position="182"/>
        <end position="191"/>
    </location>
</feature>
<keyword evidence="7" id="KW-1185">Reference proteome</keyword>
<feature type="domain" description="MHD" evidence="5">
    <location>
        <begin position="204"/>
        <end position="538"/>
    </location>
</feature>
<evidence type="ECO:0000256" key="4">
    <source>
        <dbReference type="SAM" id="MobiDB-lite"/>
    </source>
</evidence>
<dbReference type="OrthoDB" id="870at2759"/>
<feature type="region of interest" description="Disordered" evidence="4">
    <location>
        <begin position="351"/>
        <end position="370"/>
    </location>
</feature>
<evidence type="ECO:0000256" key="2">
    <source>
        <dbReference type="ARBA" id="ARBA00022448"/>
    </source>
</evidence>
<dbReference type="GO" id="GO:0012505">
    <property type="term" value="C:endomembrane system"/>
    <property type="evidence" value="ECO:0007669"/>
    <property type="project" value="UniProtKB-SubCell"/>
</dbReference>
<dbReference type="PROSITE" id="PS51072">
    <property type="entry name" value="MHD"/>
    <property type="match status" value="1"/>
</dbReference>
<organism evidence="6 7">
    <name type="scientific">Lophiostoma macrostomum CBS 122681</name>
    <dbReference type="NCBI Taxonomy" id="1314788"/>
    <lineage>
        <taxon>Eukaryota</taxon>
        <taxon>Fungi</taxon>
        <taxon>Dikarya</taxon>
        <taxon>Ascomycota</taxon>
        <taxon>Pezizomycotina</taxon>
        <taxon>Dothideomycetes</taxon>
        <taxon>Pleosporomycetidae</taxon>
        <taxon>Pleosporales</taxon>
        <taxon>Lophiostomataceae</taxon>
        <taxon>Lophiostoma</taxon>
    </lineage>
</organism>
<evidence type="ECO:0000256" key="3">
    <source>
        <dbReference type="ARBA" id="ARBA00023136"/>
    </source>
</evidence>
<dbReference type="Pfam" id="PF00928">
    <property type="entry name" value="Adap_comp_sub"/>
    <property type="match status" value="1"/>
</dbReference>
<evidence type="ECO:0000259" key="5">
    <source>
        <dbReference type="PROSITE" id="PS51072"/>
    </source>
</evidence>
<name>A0A6A6T502_9PLEO</name>
<protein>
    <recommendedName>
        <fullName evidence="5">MHD domain-containing protein</fullName>
    </recommendedName>
</protein>
<dbReference type="PANTHER" id="PTHR10529">
    <property type="entry name" value="AP COMPLEX SUBUNIT MU"/>
    <property type="match status" value="1"/>
</dbReference>
<dbReference type="Gene3D" id="2.60.40.1170">
    <property type="entry name" value="Mu homology domain, subdomain B"/>
    <property type="match status" value="1"/>
</dbReference>
<dbReference type="SUPFAM" id="SSF64356">
    <property type="entry name" value="SNARE-like"/>
    <property type="match status" value="1"/>
</dbReference>
<evidence type="ECO:0000313" key="7">
    <source>
        <dbReference type="Proteomes" id="UP000799324"/>
    </source>
</evidence>
<evidence type="ECO:0000313" key="6">
    <source>
        <dbReference type="EMBL" id="KAF2655129.1"/>
    </source>
</evidence>
<dbReference type="SUPFAM" id="SSF49447">
    <property type="entry name" value="Second domain of Mu2 adaptin subunit (ap50) of ap2 adaptor"/>
    <property type="match status" value="1"/>
</dbReference>
<accession>A0A6A6T502</accession>
<feature type="region of interest" description="Disordered" evidence="4">
    <location>
        <begin position="480"/>
        <end position="526"/>
    </location>
</feature>
<dbReference type="CDD" id="cd14837">
    <property type="entry name" value="AP3_Mu_N"/>
    <property type="match status" value="1"/>
</dbReference>
<keyword evidence="2" id="KW-0813">Transport</keyword>
<dbReference type="InterPro" id="IPR050431">
    <property type="entry name" value="Adaptor_comp_med_subunit"/>
</dbReference>
<dbReference type="InterPro" id="IPR028565">
    <property type="entry name" value="MHD"/>
</dbReference>
<dbReference type="InterPro" id="IPR011012">
    <property type="entry name" value="Longin-like_dom_sf"/>
</dbReference>
<proteinExistence type="predicted"/>
<feature type="compositionally biased region" description="Low complexity" evidence="4">
    <location>
        <begin position="504"/>
        <end position="520"/>
    </location>
</feature>
<gene>
    <name evidence="6" type="ORF">K491DRAFT_658806</name>
</gene>
<evidence type="ECO:0000256" key="1">
    <source>
        <dbReference type="ARBA" id="ARBA00004308"/>
    </source>
</evidence>
<reference evidence="6" key="1">
    <citation type="journal article" date="2020" name="Stud. Mycol.">
        <title>101 Dothideomycetes genomes: a test case for predicting lifestyles and emergence of pathogens.</title>
        <authorList>
            <person name="Haridas S."/>
            <person name="Albert R."/>
            <person name="Binder M."/>
            <person name="Bloem J."/>
            <person name="Labutti K."/>
            <person name="Salamov A."/>
            <person name="Andreopoulos B."/>
            <person name="Baker S."/>
            <person name="Barry K."/>
            <person name="Bills G."/>
            <person name="Bluhm B."/>
            <person name="Cannon C."/>
            <person name="Castanera R."/>
            <person name="Culley D."/>
            <person name="Daum C."/>
            <person name="Ezra D."/>
            <person name="Gonzalez J."/>
            <person name="Henrissat B."/>
            <person name="Kuo A."/>
            <person name="Liang C."/>
            <person name="Lipzen A."/>
            <person name="Lutzoni F."/>
            <person name="Magnuson J."/>
            <person name="Mondo S."/>
            <person name="Nolan M."/>
            <person name="Ohm R."/>
            <person name="Pangilinan J."/>
            <person name="Park H.-J."/>
            <person name="Ramirez L."/>
            <person name="Alfaro M."/>
            <person name="Sun H."/>
            <person name="Tritt A."/>
            <person name="Yoshinaga Y."/>
            <person name="Zwiers L.-H."/>
            <person name="Turgeon B."/>
            <person name="Goodwin S."/>
            <person name="Spatafora J."/>
            <person name="Crous P."/>
            <person name="Grigoriev I."/>
        </authorList>
    </citation>
    <scope>NUCLEOTIDE SEQUENCE</scope>
    <source>
        <strain evidence="6">CBS 122681</strain>
    </source>
</reference>
<feature type="region of interest" description="Disordered" evidence="4">
    <location>
        <begin position="154"/>
        <end position="191"/>
    </location>
</feature>
<dbReference type="Proteomes" id="UP000799324">
    <property type="component" value="Unassembled WGS sequence"/>
</dbReference>
<keyword evidence="3" id="KW-0472">Membrane</keyword>
<dbReference type="AlphaFoldDB" id="A0A6A6T502"/>
<dbReference type="EMBL" id="MU004353">
    <property type="protein sequence ID" value="KAF2655129.1"/>
    <property type="molecule type" value="Genomic_DNA"/>
</dbReference>
<comment type="subcellular location">
    <subcellularLocation>
        <location evidence="1">Endomembrane system</location>
    </subcellularLocation>
</comment>